<dbReference type="AlphaFoldDB" id="D3PCC0"/>
<gene>
    <name evidence="3" type="primary">argE</name>
    <name evidence="3" type="ordered locus">DEFDS_0765</name>
</gene>
<dbReference type="Gene3D" id="3.30.70.360">
    <property type="match status" value="1"/>
</dbReference>
<dbReference type="KEGG" id="ddf:DEFDS_0765"/>
<dbReference type="InterPro" id="IPR002933">
    <property type="entry name" value="Peptidase_M20"/>
</dbReference>
<evidence type="ECO:0000256" key="1">
    <source>
        <dbReference type="ARBA" id="ARBA00022801"/>
    </source>
</evidence>
<organism evidence="3 4">
    <name type="scientific">Deferribacter desulfuricans (strain DSM 14783 / JCM 11476 / NBRC 101012 / SSM1)</name>
    <dbReference type="NCBI Taxonomy" id="639282"/>
    <lineage>
        <taxon>Bacteria</taxon>
        <taxon>Pseudomonadati</taxon>
        <taxon>Deferribacterota</taxon>
        <taxon>Deferribacteres</taxon>
        <taxon>Deferribacterales</taxon>
        <taxon>Deferribacteraceae</taxon>
        <taxon>Deferribacter</taxon>
    </lineage>
</organism>
<evidence type="ECO:0000313" key="3">
    <source>
        <dbReference type="EMBL" id="BAI80243.1"/>
    </source>
</evidence>
<dbReference type="GO" id="GO:0008777">
    <property type="term" value="F:acetylornithine deacetylase activity"/>
    <property type="evidence" value="ECO:0007669"/>
    <property type="project" value="UniProtKB-EC"/>
</dbReference>
<evidence type="ECO:0000256" key="2">
    <source>
        <dbReference type="ARBA" id="ARBA00022833"/>
    </source>
</evidence>
<dbReference type="eggNOG" id="COG0624">
    <property type="taxonomic scope" value="Bacteria"/>
</dbReference>
<accession>D3PCC0</accession>
<dbReference type="SUPFAM" id="SSF53187">
    <property type="entry name" value="Zn-dependent exopeptidases"/>
    <property type="match status" value="1"/>
</dbReference>
<dbReference type="PANTHER" id="PTHR43808:SF8">
    <property type="entry name" value="PEPTIDASE M20 DIMERISATION DOMAIN-CONTAINING PROTEIN"/>
    <property type="match status" value="1"/>
</dbReference>
<dbReference type="OrthoDB" id="3665926at2"/>
<proteinExistence type="predicted"/>
<keyword evidence="4" id="KW-1185">Reference proteome</keyword>
<dbReference type="Gene3D" id="3.40.630.10">
    <property type="entry name" value="Zn peptidases"/>
    <property type="match status" value="1"/>
</dbReference>
<dbReference type="Proteomes" id="UP000001520">
    <property type="component" value="Chromosome"/>
</dbReference>
<dbReference type="STRING" id="639282.DEFDS_0765"/>
<dbReference type="PANTHER" id="PTHR43808">
    <property type="entry name" value="ACETYLORNITHINE DEACETYLASE"/>
    <property type="match status" value="1"/>
</dbReference>
<keyword evidence="1 3" id="KW-0378">Hydrolase</keyword>
<dbReference type="EMBL" id="AP011529">
    <property type="protein sequence ID" value="BAI80243.1"/>
    <property type="molecule type" value="Genomic_DNA"/>
</dbReference>
<sequence>MINEKRLKELFLDMVNIYSPSGKEEEIISYLKNYFKKYKIDFEYQEVEESRGNLIILPQSDESEIVFVGHIDTVPAFDYENYEADIVGDEIYGLGTADMKSGCAAMIEAFLTFKEKVKKDFPCSLALVVGEEESGDGAFELCRAYPFDWAIIGEPTNLLPCFGHYGYVEISLVTYGQKLHAAVSKPDKNAVKIMMDAINMILDYLGHKGDILYNIRDFSSSQSGFASPNRCEAYLDLHIPIKYAIGSLVFEIEDLIFSKFDSEEIKLSLETIHHGYELSNKASMPKLLKNIYEKMKLEFNPSDFKSDSDAPIFWQSGIKPIILGPGDLSVAHTKDEFVSFKEVITAANLYYNILTSTAK</sequence>
<dbReference type="EC" id="3.5.1.16" evidence="3"/>
<dbReference type="Pfam" id="PF01546">
    <property type="entry name" value="Peptidase_M20"/>
    <property type="match status" value="1"/>
</dbReference>
<evidence type="ECO:0000313" key="4">
    <source>
        <dbReference type="Proteomes" id="UP000001520"/>
    </source>
</evidence>
<dbReference type="InterPro" id="IPR050072">
    <property type="entry name" value="Peptidase_M20A"/>
</dbReference>
<protein>
    <submittedName>
        <fullName evidence="3">Acetylornithine deacetylase</fullName>
        <ecNumber evidence="3">3.5.1.16</ecNumber>
    </submittedName>
</protein>
<name>D3PCC0_DEFDS</name>
<dbReference type="RefSeq" id="WP_013007491.1">
    <property type="nucleotide sequence ID" value="NC_013939.1"/>
</dbReference>
<keyword evidence="2" id="KW-0862">Zinc</keyword>
<dbReference type="HOGENOM" id="CLU_021802_2_0_0"/>
<reference evidence="3 4" key="1">
    <citation type="journal article" date="2010" name="DNA Res.">
        <title>Bacterial lifestyle in a deep-sea hydrothermal vent chimney revealed by the genome sequence of the thermophilic bacterium Deferribacter desulfuricans SSM1.</title>
        <authorList>
            <person name="Takaki Y."/>
            <person name="Shimamura S."/>
            <person name="Nakagawa S."/>
            <person name="Fukuhara Y."/>
            <person name="Horikawa H."/>
            <person name="Ankai A."/>
            <person name="Harada T."/>
            <person name="Hosoyama A."/>
            <person name="Oguchi A."/>
            <person name="Fukui S."/>
            <person name="Fujita N."/>
            <person name="Takami H."/>
            <person name="Takai K."/>
        </authorList>
    </citation>
    <scope>NUCLEOTIDE SEQUENCE [LARGE SCALE GENOMIC DNA]</scope>
    <source>
        <strain evidence="4">DSM 14783 / JCM 11476 / NBRC 101012 / SSM1</strain>
    </source>
</reference>